<feature type="region of interest" description="Disordered" evidence="2">
    <location>
        <begin position="13"/>
        <end position="33"/>
    </location>
</feature>
<dbReference type="AlphaFoldDB" id="A0A317EG38"/>
<evidence type="ECO:0000313" key="3">
    <source>
        <dbReference type="EMBL" id="PWR26038.1"/>
    </source>
</evidence>
<evidence type="ECO:0000256" key="2">
    <source>
        <dbReference type="SAM" id="MobiDB-lite"/>
    </source>
</evidence>
<proteinExistence type="predicted"/>
<evidence type="ECO:0000313" key="4">
    <source>
        <dbReference type="Proteomes" id="UP000245461"/>
    </source>
</evidence>
<gene>
    <name evidence="3" type="ORF">DKG74_01760</name>
</gene>
<reference evidence="3 4" key="1">
    <citation type="submission" date="2018-05" db="EMBL/GenBank/DDBJ databases">
        <title>Zavarzinia sp. HR-AS.</title>
        <authorList>
            <person name="Lee Y."/>
            <person name="Jeon C.O."/>
        </authorList>
    </citation>
    <scope>NUCLEOTIDE SEQUENCE [LARGE SCALE GENOMIC DNA]</scope>
    <source>
        <strain evidence="3 4">HR-AS</strain>
    </source>
</reference>
<dbReference type="EMBL" id="QGLE01000001">
    <property type="protein sequence ID" value="PWR26038.1"/>
    <property type="molecule type" value="Genomic_DNA"/>
</dbReference>
<dbReference type="InterPro" id="IPR002347">
    <property type="entry name" value="SDR_fam"/>
</dbReference>
<dbReference type="PANTHER" id="PTHR43157:SF31">
    <property type="entry name" value="PHOSPHATIDYLINOSITOL-GLYCAN BIOSYNTHESIS CLASS F PROTEIN"/>
    <property type="match status" value="1"/>
</dbReference>
<comment type="caution">
    <text evidence="3">The sequence shown here is derived from an EMBL/GenBank/DDBJ whole genome shotgun (WGS) entry which is preliminary data.</text>
</comment>
<dbReference type="InterPro" id="IPR036291">
    <property type="entry name" value="NAD(P)-bd_dom_sf"/>
</dbReference>
<dbReference type="PANTHER" id="PTHR43157">
    <property type="entry name" value="PHOSPHATIDYLINOSITOL-GLYCAN BIOSYNTHESIS CLASS F PROTEIN-RELATED"/>
    <property type="match status" value="1"/>
</dbReference>
<dbReference type="Gene3D" id="3.40.50.720">
    <property type="entry name" value="NAD(P)-binding Rossmann-like Domain"/>
    <property type="match status" value="1"/>
</dbReference>
<evidence type="ECO:0000256" key="1">
    <source>
        <dbReference type="ARBA" id="ARBA00023002"/>
    </source>
</evidence>
<keyword evidence="1" id="KW-0560">Oxidoreductase</keyword>
<dbReference type="SUPFAM" id="SSF51735">
    <property type="entry name" value="NAD(P)-binding Rossmann-fold domains"/>
    <property type="match status" value="1"/>
</dbReference>
<dbReference type="OrthoDB" id="109589at2"/>
<accession>A0A317EG38</accession>
<sequence>MPAPERNASAILASHHVGKMSPPNGRSATGAARPICPEREGRMTGQSELAGKTALVTGANRGIGLETARGLAARGAAVVIACRDAARASETVATLRAECPDAEHRAVPLALDDLASVGSCVDALYDSLDGLDILVCNAGVFGIDHGHTAQGFEWHFGANCLGHFALTLDLLPLLARRPGARVVTVTSAMNRRGKLDFDDLDWRRRPYSKWQAYADSKLGNLLLAEELQRRLDGAGIPVLSLLSHPGYAATNSAWGGRSMKPTFAETIMLALGNALMAQSPAMGAAPSILAATDPSASGGELYGPSRLGGMRGPPARADKKLKPDPATALRLWQTAMTLTARNGDFLKPTPM</sequence>
<dbReference type="Pfam" id="PF00106">
    <property type="entry name" value="adh_short"/>
    <property type="match status" value="1"/>
</dbReference>
<dbReference type="GO" id="GO:0016491">
    <property type="term" value="F:oxidoreductase activity"/>
    <property type="evidence" value="ECO:0007669"/>
    <property type="project" value="UniProtKB-KW"/>
</dbReference>
<organism evidence="3 4">
    <name type="scientific">Zavarzinia aquatilis</name>
    <dbReference type="NCBI Taxonomy" id="2211142"/>
    <lineage>
        <taxon>Bacteria</taxon>
        <taxon>Pseudomonadati</taxon>
        <taxon>Pseudomonadota</taxon>
        <taxon>Alphaproteobacteria</taxon>
        <taxon>Rhodospirillales</taxon>
        <taxon>Zavarziniaceae</taxon>
        <taxon>Zavarzinia</taxon>
    </lineage>
</organism>
<keyword evidence="4" id="KW-1185">Reference proteome</keyword>
<dbReference type="Proteomes" id="UP000245461">
    <property type="component" value="Unassembled WGS sequence"/>
</dbReference>
<dbReference type="PRINTS" id="PR00081">
    <property type="entry name" value="GDHRDH"/>
</dbReference>
<protein>
    <submittedName>
        <fullName evidence="3">Short-chain dehydrogenase</fullName>
    </submittedName>
</protein>
<name>A0A317EG38_9PROT</name>